<dbReference type="AlphaFoldDB" id="A0A0F7SJW6"/>
<feature type="region of interest" description="Disordered" evidence="4">
    <location>
        <begin position="400"/>
        <end position="531"/>
    </location>
</feature>
<feature type="compositionally biased region" description="Basic and acidic residues" evidence="4">
    <location>
        <begin position="418"/>
        <end position="428"/>
    </location>
</feature>
<protein>
    <recommendedName>
        <fullName evidence="3">Autophagy-related protein 13</fullName>
    </recommendedName>
</protein>
<dbReference type="PANTHER" id="PTHR13430">
    <property type="match status" value="1"/>
</dbReference>
<feature type="compositionally biased region" description="Low complexity" evidence="4">
    <location>
        <begin position="479"/>
        <end position="520"/>
    </location>
</feature>
<dbReference type="GO" id="GO:0005829">
    <property type="term" value="C:cytosol"/>
    <property type="evidence" value="ECO:0007669"/>
    <property type="project" value="TreeGrafter"/>
</dbReference>
<dbReference type="InterPro" id="IPR036570">
    <property type="entry name" value="HORMA_dom_sf"/>
</dbReference>
<feature type="compositionally biased region" description="Basic and acidic residues" evidence="4">
    <location>
        <begin position="884"/>
        <end position="893"/>
    </location>
</feature>
<organism evidence="6">
    <name type="scientific">Phaffia rhodozyma</name>
    <name type="common">Yeast</name>
    <name type="synonym">Xanthophyllomyces dendrorhous</name>
    <dbReference type="NCBI Taxonomy" id="264483"/>
    <lineage>
        <taxon>Eukaryota</taxon>
        <taxon>Fungi</taxon>
        <taxon>Dikarya</taxon>
        <taxon>Basidiomycota</taxon>
        <taxon>Agaricomycotina</taxon>
        <taxon>Tremellomycetes</taxon>
        <taxon>Cystofilobasidiales</taxon>
        <taxon>Mrakiaceae</taxon>
        <taxon>Phaffia</taxon>
    </lineage>
</organism>
<evidence type="ECO:0000256" key="3">
    <source>
        <dbReference type="RuleBase" id="RU361214"/>
    </source>
</evidence>
<feature type="compositionally biased region" description="Polar residues" evidence="4">
    <location>
        <begin position="816"/>
        <end position="829"/>
    </location>
</feature>
<reference evidence="6" key="1">
    <citation type="submission" date="2014-08" db="EMBL/GenBank/DDBJ databases">
        <authorList>
            <person name="Sharma Rahul"/>
            <person name="Thines Marco"/>
        </authorList>
    </citation>
    <scope>NUCLEOTIDE SEQUENCE</scope>
</reference>
<dbReference type="GO" id="GO:0034497">
    <property type="term" value="P:protein localization to phagophore assembly site"/>
    <property type="evidence" value="ECO:0007669"/>
    <property type="project" value="TreeGrafter"/>
</dbReference>
<sequence>MANRPSTLPAQNKPDQLAHQFFRKSLQTLLNARISSSSSSSSQSTFSFSTAKQDRWFNLDTPTQDHFRAELNAYRQLSVTHLVDSFESDTTSHTRRSSASSSAASLVPPGSSSVSSSVVKLGNVPALVVEFILDTSAVPDDQVLVLESSDGHRGVVPHGPPPISASSTTGVGPKSGRPRNIVLERWRIALLPPSSSMTGGGTTPVALSSTYKRLIPLFRSLYAFLRLMPLHRLARRLRSGRSGAGLRIGVKVSMDHRSGPKQSGPLEDGCLGLEERIEAEGVREGALETWEFDGVGHVYGTLSLTAQYRSNVNLYLDSKEASVSSRLLFSTSDDIDEAYFTPTIALARRSSDYPASTPPLQPGSLPSRPSLGFATGHGPLSSRPRFGSMTSRAMIDSLATGTTDGAESGQTRLATSRTELEAEKERQRTGFAGGQSGVMPIGVKQRRWSGHHEEKLSSSPSSLNTRRLSTVSPFKSGALSSSPIPLRLSSSSFGSPISSVFQRQPSQPSSLSRDITHPSMSPIPVPAPSSSSTGYMPGMANSPSSHSNFAPAPSTSVGRFSGGSALSMSPTMVKAGAGTAGVSQAEKPAGLGIGRKYSSSFSHRAGRSFGTTAGSSVGSVKTGGSAGSGSLARGHSYLSAAATSIEEDDEITAFVRLIDSRPALNTPFGLGSSAFISRSPSLYPSSSSSSTFGPSGTSSAAPGLTQARPTKSQLSEMLKRMGDSYTGTSLTLNNNNSSDSNNSNSGAMSPGPSISLSSSPTSRQMSATSLFVPMSPGSMPPNHIAPPTINSFSPRRHSPLISSRLPSPPQVDPIQSEPNETFPRSQPSQAVPILNAPSRSTSQEPTTPPLRPSTEPYSFGRSKGKEKRGLVLMRGGFGSAGSHAAEEGEEKGRARSPGAPNYGSFGGGTAGGGTSGSVGSHHGGNGGPGSINSPSGSSVSTVIGSNRMIRSPSMGRSPNPVRSPLPAFIQEQFASPPPSSFRLPPIGSSGSNGNNIGTNNNNHNSNNSNNGGGGHLGLTATPDDSDTFTTPSQSRTSTPFRGMAKTPSSDGGVRPDDRTRKNEDEEDDVLGKFDLLD</sequence>
<feature type="region of interest" description="Disordered" evidence="4">
    <location>
        <begin position="152"/>
        <end position="176"/>
    </location>
</feature>
<feature type="compositionally biased region" description="Polar residues" evidence="4">
    <location>
        <begin position="457"/>
        <end position="473"/>
    </location>
</feature>
<feature type="compositionally biased region" description="Low complexity" evidence="4">
    <location>
        <begin position="733"/>
        <end position="762"/>
    </location>
</feature>
<feature type="compositionally biased region" description="Polar residues" evidence="4">
    <location>
        <begin position="400"/>
        <end position="417"/>
    </location>
</feature>
<feature type="region of interest" description="Disordered" evidence="4">
    <location>
        <begin position="609"/>
        <end position="630"/>
    </location>
</feature>
<dbReference type="GO" id="GO:0000407">
    <property type="term" value="C:phagophore assembly site"/>
    <property type="evidence" value="ECO:0007669"/>
    <property type="project" value="TreeGrafter"/>
</dbReference>
<evidence type="ECO:0000256" key="2">
    <source>
        <dbReference type="ARBA" id="ARBA00023006"/>
    </source>
</evidence>
<evidence type="ECO:0000256" key="1">
    <source>
        <dbReference type="ARBA" id="ARBA00005246"/>
    </source>
</evidence>
<dbReference type="Pfam" id="PF10033">
    <property type="entry name" value="ATG13"/>
    <property type="match status" value="1"/>
</dbReference>
<proteinExistence type="inferred from homology"/>
<feature type="compositionally biased region" description="Low complexity" evidence="4">
    <location>
        <begin position="685"/>
        <end position="699"/>
    </location>
</feature>
<evidence type="ECO:0000259" key="5">
    <source>
        <dbReference type="Pfam" id="PF10033"/>
    </source>
</evidence>
<feature type="compositionally biased region" description="Gly residues" evidence="4">
    <location>
        <begin position="904"/>
        <end position="929"/>
    </location>
</feature>
<dbReference type="GO" id="GO:0034727">
    <property type="term" value="P:piecemeal microautophagy of the nucleus"/>
    <property type="evidence" value="ECO:0007669"/>
    <property type="project" value="TreeGrafter"/>
</dbReference>
<dbReference type="Gene3D" id="3.30.900.10">
    <property type="entry name" value="HORMA domain"/>
    <property type="match status" value="1"/>
</dbReference>
<evidence type="ECO:0000256" key="4">
    <source>
        <dbReference type="SAM" id="MobiDB-lite"/>
    </source>
</evidence>
<accession>A0A0F7SJW6</accession>
<feature type="region of interest" description="Disordered" evidence="4">
    <location>
        <begin position="685"/>
        <end position="1077"/>
    </location>
</feature>
<dbReference type="GO" id="GO:0000423">
    <property type="term" value="P:mitophagy"/>
    <property type="evidence" value="ECO:0007669"/>
    <property type="project" value="TreeGrafter"/>
</dbReference>
<feature type="region of interest" description="Disordered" evidence="4">
    <location>
        <begin position="88"/>
        <end position="113"/>
    </location>
</feature>
<dbReference type="GO" id="GO:1990316">
    <property type="term" value="C:Atg1/ULK1 kinase complex"/>
    <property type="evidence" value="ECO:0007669"/>
    <property type="project" value="InterPro"/>
</dbReference>
<feature type="compositionally biased region" description="Low complexity" evidence="4">
    <location>
        <begin position="1017"/>
        <end position="1034"/>
    </location>
</feature>
<comment type="similarity">
    <text evidence="1 3">Belongs to the ATG13 family. Fungi subfamily.</text>
</comment>
<dbReference type="InterPro" id="IPR018731">
    <property type="entry name" value="Atg13_N"/>
</dbReference>
<feature type="compositionally biased region" description="Low complexity" evidence="4">
    <location>
        <begin position="97"/>
        <end position="113"/>
    </location>
</feature>
<feature type="compositionally biased region" description="Low complexity" evidence="4">
    <location>
        <begin position="986"/>
        <end position="1009"/>
    </location>
</feature>
<keyword evidence="2 3" id="KW-0072">Autophagy</keyword>
<name>A0A0F7SJW6_PHARH</name>
<dbReference type="PANTHER" id="PTHR13430:SF4">
    <property type="entry name" value="AUTOPHAGY-RELATED PROTEIN 13"/>
    <property type="match status" value="1"/>
</dbReference>
<dbReference type="InterPro" id="IPR040182">
    <property type="entry name" value="ATG13"/>
</dbReference>
<feature type="compositionally biased region" description="Low complexity" evidence="4">
    <location>
        <begin position="930"/>
        <end position="946"/>
    </location>
</feature>
<feature type="region of interest" description="Disordered" evidence="4">
    <location>
        <begin position="350"/>
        <end position="387"/>
    </location>
</feature>
<feature type="compositionally biased region" description="Basic and acidic residues" evidence="4">
    <location>
        <begin position="1053"/>
        <end position="1077"/>
    </location>
</feature>
<dbReference type="EMBL" id="LN483273">
    <property type="protein sequence ID" value="CDZ97973.1"/>
    <property type="molecule type" value="Genomic_DNA"/>
</dbReference>
<feature type="domain" description="Autophagy-related protein 13 N-terminal" evidence="5">
    <location>
        <begin position="19"/>
        <end position="313"/>
    </location>
</feature>
<evidence type="ECO:0000313" key="6">
    <source>
        <dbReference type="EMBL" id="CDZ97973.1"/>
    </source>
</evidence>